<dbReference type="EMBL" id="JBHMDO010000049">
    <property type="protein sequence ID" value="MFB9330647.1"/>
    <property type="molecule type" value="Genomic_DNA"/>
</dbReference>
<dbReference type="Pfam" id="PF25164">
    <property type="entry name" value="CoiA_N"/>
    <property type="match status" value="1"/>
</dbReference>
<accession>A0ABV5KZJ5</accession>
<sequence>MHVSSIPYALCDEEMVHIPDVRKGDRRLFSCPECGEGLFFKAGEIRIPHFSHYPESMCSMSLESALHYYAKHYIASAIKKRDENVQFKFQVDTLPDLFRRSLLLFDTNRSEYAVSIMDLVRYFEVYNVNVEKMFDIYKPDVLCNDYDLNRFLAFEVAVTHYSTEEKIAFYLENDIAYIEFVPVVHEDGKTLSFTVEAHNLDEFLKTRFDILIKSFVH</sequence>
<keyword evidence="3" id="KW-1185">Reference proteome</keyword>
<evidence type="ECO:0000313" key="2">
    <source>
        <dbReference type="EMBL" id="MFB9330647.1"/>
    </source>
</evidence>
<evidence type="ECO:0000259" key="1">
    <source>
        <dbReference type="Pfam" id="PF25164"/>
    </source>
</evidence>
<dbReference type="Proteomes" id="UP001589747">
    <property type="component" value="Unassembled WGS sequence"/>
</dbReference>
<evidence type="ECO:0000313" key="3">
    <source>
        <dbReference type="Proteomes" id="UP001589747"/>
    </source>
</evidence>
<name>A0ABV5KZJ5_9BACL</name>
<protein>
    <submittedName>
        <fullName evidence="2">Competence protein CoiA family protein</fullName>
    </submittedName>
</protein>
<reference evidence="2 3" key="1">
    <citation type="submission" date="2024-09" db="EMBL/GenBank/DDBJ databases">
        <authorList>
            <person name="Sun Q."/>
            <person name="Mori K."/>
        </authorList>
    </citation>
    <scope>NUCLEOTIDE SEQUENCE [LARGE SCALE GENOMIC DNA]</scope>
    <source>
        <strain evidence="2 3">TISTR 2452</strain>
    </source>
</reference>
<dbReference type="RefSeq" id="WP_377502166.1">
    <property type="nucleotide sequence ID" value="NZ_JBHMDO010000049.1"/>
</dbReference>
<proteinExistence type="predicted"/>
<dbReference type="InterPro" id="IPR057253">
    <property type="entry name" value="CoiA-like_N"/>
</dbReference>
<gene>
    <name evidence="2" type="ORF">ACFFSY_32295</name>
</gene>
<comment type="caution">
    <text evidence="2">The sequence shown here is derived from an EMBL/GenBank/DDBJ whole genome shotgun (WGS) entry which is preliminary data.</text>
</comment>
<organism evidence="2 3">
    <name type="scientific">Paenibacillus aurantiacus</name>
    <dbReference type="NCBI Taxonomy" id="1936118"/>
    <lineage>
        <taxon>Bacteria</taxon>
        <taxon>Bacillati</taxon>
        <taxon>Bacillota</taxon>
        <taxon>Bacilli</taxon>
        <taxon>Bacillales</taxon>
        <taxon>Paenibacillaceae</taxon>
        <taxon>Paenibacillus</taxon>
    </lineage>
</organism>
<feature type="domain" description="Competence protein CoiA-like N-terminal" evidence="1">
    <location>
        <begin position="26"/>
        <end position="61"/>
    </location>
</feature>